<protein>
    <submittedName>
        <fullName evidence="2">Uncharacterized protein</fullName>
    </submittedName>
</protein>
<accession>A0A859FCF0</accession>
<proteinExistence type="predicted"/>
<evidence type="ECO:0000313" key="2">
    <source>
        <dbReference type="EMBL" id="QKS70451.1"/>
    </source>
</evidence>
<keyword evidence="1" id="KW-0472">Membrane</keyword>
<keyword evidence="1" id="KW-1133">Transmembrane helix</keyword>
<gene>
    <name evidence="2" type="ORF">FLK61_27240</name>
</gene>
<organism evidence="2 3">
    <name type="scientific">Paenalkalicoccus suaedae</name>
    <dbReference type="NCBI Taxonomy" id="2592382"/>
    <lineage>
        <taxon>Bacteria</taxon>
        <taxon>Bacillati</taxon>
        <taxon>Bacillota</taxon>
        <taxon>Bacilli</taxon>
        <taxon>Bacillales</taxon>
        <taxon>Bacillaceae</taxon>
        <taxon>Paenalkalicoccus</taxon>
    </lineage>
</organism>
<evidence type="ECO:0000256" key="1">
    <source>
        <dbReference type="SAM" id="Phobius"/>
    </source>
</evidence>
<dbReference type="KEGG" id="psua:FLK61_27240"/>
<dbReference type="EMBL" id="CP041372">
    <property type="protein sequence ID" value="QKS70451.1"/>
    <property type="molecule type" value="Genomic_DNA"/>
</dbReference>
<dbReference type="RefSeq" id="WP_176008489.1">
    <property type="nucleotide sequence ID" value="NZ_CP041372.2"/>
</dbReference>
<dbReference type="AlphaFoldDB" id="A0A859FCF0"/>
<feature type="transmembrane region" description="Helical" evidence="1">
    <location>
        <begin position="9"/>
        <end position="27"/>
    </location>
</feature>
<keyword evidence="1" id="KW-0812">Transmembrane</keyword>
<sequence length="64" mass="7106">MMSSTKQRLALIMMLSMTVICLFFVGLNESSIQDATELCREAGGTPLVSRELFVVNWSFRCDGA</sequence>
<reference evidence="3" key="1">
    <citation type="submission" date="2019-07" db="EMBL/GenBank/DDBJ databases">
        <title>Bacillus alkalisoli sp. nov. isolated from saline soil.</title>
        <authorList>
            <person name="Sun J.-Q."/>
            <person name="Xu L."/>
        </authorList>
    </citation>
    <scope>NUCLEOTIDE SEQUENCE [LARGE SCALE GENOMIC DNA]</scope>
    <source>
        <strain evidence="3">M4U3P1</strain>
    </source>
</reference>
<dbReference type="Proteomes" id="UP000318138">
    <property type="component" value="Chromosome"/>
</dbReference>
<name>A0A859FCF0_9BACI</name>
<keyword evidence="3" id="KW-1185">Reference proteome</keyword>
<evidence type="ECO:0000313" key="3">
    <source>
        <dbReference type="Proteomes" id="UP000318138"/>
    </source>
</evidence>